<keyword evidence="1" id="KW-0472">Membrane</keyword>
<feature type="transmembrane region" description="Helical" evidence="1">
    <location>
        <begin position="68"/>
        <end position="91"/>
    </location>
</feature>
<proteinExistence type="predicted"/>
<feature type="transmembrane region" description="Helical" evidence="1">
    <location>
        <begin position="39"/>
        <end position="61"/>
    </location>
</feature>
<feature type="transmembrane region" description="Helical" evidence="1">
    <location>
        <begin position="111"/>
        <end position="135"/>
    </location>
</feature>
<keyword evidence="3" id="KW-1185">Reference proteome</keyword>
<feature type="transmembrane region" description="Helical" evidence="1">
    <location>
        <begin position="147"/>
        <end position="169"/>
    </location>
</feature>
<feature type="transmembrane region" description="Helical" evidence="1">
    <location>
        <begin position="175"/>
        <end position="196"/>
    </location>
</feature>
<feature type="transmembrane region" description="Helical" evidence="1">
    <location>
        <begin position="12"/>
        <end position="33"/>
    </location>
</feature>
<keyword evidence="1" id="KW-1133">Transmembrane helix</keyword>
<evidence type="ECO:0000256" key="1">
    <source>
        <dbReference type="SAM" id="Phobius"/>
    </source>
</evidence>
<accession>A0ABS6SME5</accession>
<evidence type="ECO:0000313" key="3">
    <source>
        <dbReference type="Proteomes" id="UP000699975"/>
    </source>
</evidence>
<keyword evidence="1" id="KW-0812">Transmembrane</keyword>
<comment type="caution">
    <text evidence="2">The sequence shown here is derived from an EMBL/GenBank/DDBJ whole genome shotgun (WGS) entry which is preliminary data.</text>
</comment>
<dbReference type="RefSeq" id="WP_218316789.1">
    <property type="nucleotide sequence ID" value="NZ_JAGSPB010000002.1"/>
</dbReference>
<name>A0ABS6SME5_9SPHN</name>
<protein>
    <submittedName>
        <fullName evidence="2">Thiamine biosynthesis protein ThiC</fullName>
    </submittedName>
</protein>
<dbReference type="Proteomes" id="UP000699975">
    <property type="component" value="Unassembled WGS sequence"/>
</dbReference>
<reference evidence="2 3" key="1">
    <citation type="submission" date="2021-04" db="EMBL/GenBank/DDBJ databases">
        <authorList>
            <person name="Pira H."/>
            <person name="Risdian C."/>
            <person name="Wink J."/>
        </authorList>
    </citation>
    <scope>NUCLEOTIDE SEQUENCE [LARGE SCALE GENOMIC DNA]</scope>
    <source>
        <strain evidence="2 3">WH131</strain>
    </source>
</reference>
<gene>
    <name evidence="2" type="ORF">KCG45_08220</name>
</gene>
<dbReference type="EMBL" id="JAGSPB010000002">
    <property type="protein sequence ID" value="MBV7266160.1"/>
    <property type="molecule type" value="Genomic_DNA"/>
</dbReference>
<sequence length="203" mass="20789">MVFTAHRAAQIVAFLLVSIVATQAIYTVLYVTAPDIVRTPIWGVEALLFLGIAAFATSPLVQSRLHTVGWGAIFASAILNVMQVGVGITMFGPFREAANNLEAVGPAAGAVVAYSFFVYNAAKLLLGFAALTFGLSQAKTGTGSAKVIGILAALAGIAAIATNFIVMAFGRIDVVPSGAAGVLATLLLAFTLTNAVREDSAAS</sequence>
<organism evidence="2 3">
    <name type="scientific">Erythrobacter ani</name>
    <dbReference type="NCBI Taxonomy" id="2827235"/>
    <lineage>
        <taxon>Bacteria</taxon>
        <taxon>Pseudomonadati</taxon>
        <taxon>Pseudomonadota</taxon>
        <taxon>Alphaproteobacteria</taxon>
        <taxon>Sphingomonadales</taxon>
        <taxon>Erythrobacteraceae</taxon>
        <taxon>Erythrobacter/Porphyrobacter group</taxon>
        <taxon>Erythrobacter</taxon>
    </lineage>
</organism>
<evidence type="ECO:0000313" key="2">
    <source>
        <dbReference type="EMBL" id="MBV7266160.1"/>
    </source>
</evidence>